<dbReference type="SUPFAM" id="SSF55620">
    <property type="entry name" value="Tetrahydrobiopterin biosynthesis enzymes-like"/>
    <property type="match status" value="1"/>
</dbReference>
<comment type="catalytic activity">
    <reaction evidence="1">
        <text>7,8-dihydroneopterin = 6-hydroxymethyl-7,8-dihydropterin + glycolaldehyde</text>
        <dbReference type="Rhea" id="RHEA:10540"/>
        <dbReference type="ChEBI" id="CHEBI:17001"/>
        <dbReference type="ChEBI" id="CHEBI:17071"/>
        <dbReference type="ChEBI" id="CHEBI:44841"/>
        <dbReference type="EC" id="4.1.2.25"/>
    </reaction>
</comment>
<feature type="domain" description="Dihydroneopterin aldolase/epimerase" evidence="8">
    <location>
        <begin position="15"/>
        <end position="127"/>
    </location>
</feature>
<organism evidence="9">
    <name type="scientific">freshwater metagenome</name>
    <dbReference type="NCBI Taxonomy" id="449393"/>
    <lineage>
        <taxon>unclassified sequences</taxon>
        <taxon>metagenomes</taxon>
        <taxon>ecological metagenomes</taxon>
    </lineage>
</organism>
<dbReference type="AlphaFoldDB" id="A0A6J7D9E2"/>
<protein>
    <recommendedName>
        <fullName evidence="4">dihydroneopterin aldolase</fullName>
        <ecNumber evidence="4">4.1.2.25</ecNumber>
    </recommendedName>
    <alternativeName>
        <fullName evidence="7">7,8-dihydroneopterin aldolase</fullName>
    </alternativeName>
</protein>
<keyword evidence="6" id="KW-0456">Lyase</keyword>
<dbReference type="GO" id="GO:0004150">
    <property type="term" value="F:dihydroneopterin aldolase activity"/>
    <property type="evidence" value="ECO:0007669"/>
    <property type="project" value="UniProtKB-EC"/>
</dbReference>
<dbReference type="GO" id="GO:0005737">
    <property type="term" value="C:cytoplasm"/>
    <property type="evidence" value="ECO:0007669"/>
    <property type="project" value="TreeGrafter"/>
</dbReference>
<evidence type="ECO:0000313" key="9">
    <source>
        <dbReference type="EMBL" id="CAB4866871.1"/>
    </source>
</evidence>
<name>A0A6J7D9E2_9ZZZZ</name>
<dbReference type="InterPro" id="IPR043133">
    <property type="entry name" value="GTP-CH-I_C/QueF"/>
</dbReference>
<evidence type="ECO:0000259" key="8">
    <source>
        <dbReference type="SMART" id="SM00905"/>
    </source>
</evidence>
<dbReference type="NCBIfam" id="TIGR00526">
    <property type="entry name" value="folB_dom"/>
    <property type="match status" value="1"/>
</dbReference>
<comment type="pathway">
    <text evidence="2">Cofactor biosynthesis; tetrahydrofolate biosynthesis; 2-amino-4-hydroxy-6-hydroxymethyl-7,8-dihydropteridine diphosphate from 7,8-dihydroneopterin triphosphate: step 3/4.</text>
</comment>
<proteinExistence type="inferred from homology"/>
<dbReference type="NCBIfam" id="TIGR00525">
    <property type="entry name" value="folB"/>
    <property type="match status" value="1"/>
</dbReference>
<dbReference type="EC" id="4.1.2.25" evidence="4"/>
<keyword evidence="5" id="KW-0289">Folate biosynthesis</keyword>
<dbReference type="Gene3D" id="3.30.1130.10">
    <property type="match status" value="1"/>
</dbReference>
<dbReference type="InterPro" id="IPR006157">
    <property type="entry name" value="FolB_dom"/>
</dbReference>
<accession>A0A6J7D9E2</accession>
<dbReference type="SMART" id="SM00905">
    <property type="entry name" value="FolB"/>
    <property type="match status" value="1"/>
</dbReference>
<reference evidence="9" key="1">
    <citation type="submission" date="2020-05" db="EMBL/GenBank/DDBJ databases">
        <authorList>
            <person name="Chiriac C."/>
            <person name="Salcher M."/>
            <person name="Ghai R."/>
            <person name="Kavagutti S V."/>
        </authorList>
    </citation>
    <scope>NUCLEOTIDE SEQUENCE</scope>
</reference>
<dbReference type="PANTHER" id="PTHR42844">
    <property type="entry name" value="DIHYDRONEOPTERIN ALDOLASE 1-RELATED"/>
    <property type="match status" value="1"/>
</dbReference>
<evidence type="ECO:0000256" key="2">
    <source>
        <dbReference type="ARBA" id="ARBA00005013"/>
    </source>
</evidence>
<dbReference type="InterPro" id="IPR006156">
    <property type="entry name" value="Dihydroneopterin_aldolase"/>
</dbReference>
<evidence type="ECO:0000256" key="6">
    <source>
        <dbReference type="ARBA" id="ARBA00023239"/>
    </source>
</evidence>
<evidence type="ECO:0000256" key="3">
    <source>
        <dbReference type="ARBA" id="ARBA00005708"/>
    </source>
</evidence>
<dbReference type="GO" id="GO:0046656">
    <property type="term" value="P:folic acid biosynthetic process"/>
    <property type="evidence" value="ECO:0007669"/>
    <property type="project" value="UniProtKB-KW"/>
</dbReference>
<dbReference type="Pfam" id="PF02152">
    <property type="entry name" value="FolB"/>
    <property type="match status" value="1"/>
</dbReference>
<evidence type="ECO:0000256" key="7">
    <source>
        <dbReference type="ARBA" id="ARBA00032903"/>
    </source>
</evidence>
<dbReference type="EMBL" id="CAFBLU010000006">
    <property type="protein sequence ID" value="CAB4866871.1"/>
    <property type="molecule type" value="Genomic_DNA"/>
</dbReference>
<evidence type="ECO:0000256" key="4">
    <source>
        <dbReference type="ARBA" id="ARBA00013043"/>
    </source>
</evidence>
<evidence type="ECO:0000256" key="5">
    <source>
        <dbReference type="ARBA" id="ARBA00022909"/>
    </source>
</evidence>
<evidence type="ECO:0000256" key="1">
    <source>
        <dbReference type="ARBA" id="ARBA00001353"/>
    </source>
</evidence>
<comment type="similarity">
    <text evidence="3">Belongs to the DHNA family.</text>
</comment>
<sequence>MGIAADDMNGDQVAIEISGLSVYTHHGVSDAEQEVGQVLVLDLRIESPSVGALQSDDVAETVDYGAVSLRVAELATAKSYRTLEALISMIADTLIAEFAISLIWIRATKPEPPVPLAMDGVSVELVRQAQ</sequence>
<dbReference type="PANTHER" id="PTHR42844:SF1">
    <property type="entry name" value="DIHYDRONEOPTERIN ALDOLASE 1-RELATED"/>
    <property type="match status" value="1"/>
</dbReference>
<gene>
    <name evidence="9" type="ORF">UFOPK3444_00502</name>
</gene>